<evidence type="ECO:0000313" key="2">
    <source>
        <dbReference type="EMBL" id="TNJ26795.1"/>
    </source>
</evidence>
<reference evidence="2 3" key="1">
    <citation type="submission" date="2019-05" db="EMBL/GenBank/DDBJ databases">
        <title>The compact genome of Giardia muris reveals important steps in the evolution of intestinal protozoan parasites.</title>
        <authorList>
            <person name="Xu F."/>
            <person name="Jimenez-Gonzalez A."/>
            <person name="Einarsson E."/>
            <person name="Astvaldsson A."/>
            <person name="Peirasmaki D."/>
            <person name="Eckmann L."/>
            <person name="Andersson J.O."/>
            <person name="Svard S.G."/>
            <person name="Jerlstrom-Hultqvist J."/>
        </authorList>
    </citation>
    <scope>NUCLEOTIDE SEQUENCE [LARGE SCALE GENOMIC DNA]</scope>
    <source>
        <strain evidence="2 3">Roberts-Thomson</strain>
    </source>
</reference>
<feature type="compositionally biased region" description="Polar residues" evidence="1">
    <location>
        <begin position="149"/>
        <end position="160"/>
    </location>
</feature>
<feature type="region of interest" description="Disordered" evidence="1">
    <location>
        <begin position="1"/>
        <end position="30"/>
    </location>
</feature>
<dbReference type="Proteomes" id="UP000315496">
    <property type="component" value="Chromosome 4"/>
</dbReference>
<evidence type="ECO:0000256" key="1">
    <source>
        <dbReference type="SAM" id="MobiDB-lite"/>
    </source>
</evidence>
<evidence type="ECO:0000313" key="3">
    <source>
        <dbReference type="Proteomes" id="UP000315496"/>
    </source>
</evidence>
<feature type="region of interest" description="Disordered" evidence="1">
    <location>
        <begin position="68"/>
        <end position="202"/>
    </location>
</feature>
<feature type="compositionally biased region" description="Basic and acidic residues" evidence="1">
    <location>
        <begin position="88"/>
        <end position="101"/>
    </location>
</feature>
<accession>A0A4Z1SPK4</accession>
<gene>
    <name evidence="2" type="ORF">GMRT_23779</name>
</gene>
<proteinExistence type="predicted"/>
<comment type="caution">
    <text evidence="2">The sequence shown here is derived from an EMBL/GenBank/DDBJ whole genome shotgun (WGS) entry which is preliminary data.</text>
</comment>
<dbReference type="EMBL" id="VDLU01000004">
    <property type="protein sequence ID" value="TNJ26795.1"/>
    <property type="molecule type" value="Genomic_DNA"/>
</dbReference>
<sequence length="258" mass="27725">MADRGSPSEWSWLPRLPADEERRQTCVPPGLSERMVRRSLTGRGADRCSWFGPALQDVPVRPGCSWTPQENGIITQLPGLSPPAARGGADRTDCYHQRAMDESPPPPPSDIPERVFPSPFSEEDDRRAPSTSASPSKESPAPGRLKASPATSLTGTSPTEPRSGDPVCWLPPRAGRQAGGVIDPQGKPPGLPEDSSPEDWTPITLPSPSGGIGLRVLLPSYSHVFRPSWWSTIPRTWGVESVQSGTPRTSLMLKTGGV</sequence>
<protein>
    <submittedName>
        <fullName evidence="2">Uncharacterized protein</fullName>
    </submittedName>
</protein>
<keyword evidence="3" id="KW-1185">Reference proteome</keyword>
<organism evidence="2 3">
    <name type="scientific">Giardia muris</name>
    <dbReference type="NCBI Taxonomy" id="5742"/>
    <lineage>
        <taxon>Eukaryota</taxon>
        <taxon>Metamonada</taxon>
        <taxon>Diplomonadida</taxon>
        <taxon>Hexamitidae</taxon>
        <taxon>Giardiinae</taxon>
        <taxon>Giardia</taxon>
    </lineage>
</organism>
<name>A0A4Z1SPK4_GIAMU</name>
<dbReference type="AlphaFoldDB" id="A0A4Z1SPK4"/>
<dbReference type="VEuPathDB" id="GiardiaDB:GMRT_23779"/>